<dbReference type="Pfam" id="PF07647">
    <property type="entry name" value="SAM_2"/>
    <property type="match status" value="1"/>
</dbReference>
<reference evidence="5" key="1">
    <citation type="submission" date="2022-12" db="EMBL/GenBank/DDBJ databases">
        <title>Genome assemblies of Blomia tropicalis.</title>
        <authorList>
            <person name="Cui Y."/>
        </authorList>
    </citation>
    <scope>NUCLEOTIDE SEQUENCE</scope>
    <source>
        <tissue evidence="5">Adult mites</tissue>
    </source>
</reference>
<feature type="region of interest" description="Disordered" evidence="3">
    <location>
        <begin position="38"/>
        <end position="61"/>
    </location>
</feature>
<dbReference type="SMART" id="SM00454">
    <property type="entry name" value="SAM"/>
    <property type="match status" value="2"/>
</dbReference>
<organism evidence="5 6">
    <name type="scientific">Blomia tropicalis</name>
    <name type="common">Mite</name>
    <dbReference type="NCBI Taxonomy" id="40697"/>
    <lineage>
        <taxon>Eukaryota</taxon>
        <taxon>Metazoa</taxon>
        <taxon>Ecdysozoa</taxon>
        <taxon>Arthropoda</taxon>
        <taxon>Chelicerata</taxon>
        <taxon>Arachnida</taxon>
        <taxon>Acari</taxon>
        <taxon>Acariformes</taxon>
        <taxon>Sarcoptiformes</taxon>
        <taxon>Astigmata</taxon>
        <taxon>Glycyphagoidea</taxon>
        <taxon>Echimyopodidae</taxon>
        <taxon>Blomia</taxon>
    </lineage>
</organism>
<keyword evidence="6" id="KW-1185">Reference proteome</keyword>
<feature type="domain" description="SAM" evidence="4">
    <location>
        <begin position="131"/>
        <end position="194"/>
    </location>
</feature>
<dbReference type="InterPro" id="IPR033635">
    <property type="entry name" value="ANKS1/Caskin"/>
</dbReference>
<dbReference type="Proteomes" id="UP001142055">
    <property type="component" value="Chromosome 2"/>
</dbReference>
<feature type="domain" description="SAM" evidence="4">
    <location>
        <begin position="200"/>
        <end position="264"/>
    </location>
</feature>
<dbReference type="PANTHER" id="PTHR24174:SF16">
    <property type="entry name" value="CASKIN-2"/>
    <property type="match status" value="1"/>
</dbReference>
<dbReference type="AlphaFoldDB" id="A0A9Q0M5S0"/>
<evidence type="ECO:0000313" key="6">
    <source>
        <dbReference type="Proteomes" id="UP001142055"/>
    </source>
</evidence>
<keyword evidence="1" id="KW-0677">Repeat</keyword>
<dbReference type="EMBL" id="JAPWDV010000002">
    <property type="protein sequence ID" value="KAJ6219148.1"/>
    <property type="molecule type" value="Genomic_DNA"/>
</dbReference>
<dbReference type="Gene3D" id="1.10.150.50">
    <property type="entry name" value="Transcription Factor, Ets-1"/>
    <property type="match status" value="2"/>
</dbReference>
<comment type="caution">
    <text evidence="5">The sequence shown here is derived from an EMBL/GenBank/DDBJ whole genome shotgun (WGS) entry which is preliminary data.</text>
</comment>
<proteinExistence type="predicted"/>
<accession>A0A9Q0M5S0</accession>
<keyword evidence="2" id="KW-0040">ANK repeat</keyword>
<evidence type="ECO:0000259" key="4">
    <source>
        <dbReference type="PROSITE" id="PS50105"/>
    </source>
</evidence>
<feature type="compositionally biased region" description="Polar residues" evidence="3">
    <location>
        <begin position="537"/>
        <end position="556"/>
    </location>
</feature>
<dbReference type="InterPro" id="IPR013761">
    <property type="entry name" value="SAM/pointed_sf"/>
</dbReference>
<evidence type="ECO:0000256" key="1">
    <source>
        <dbReference type="ARBA" id="ARBA00022737"/>
    </source>
</evidence>
<evidence type="ECO:0000256" key="2">
    <source>
        <dbReference type="ARBA" id="ARBA00023043"/>
    </source>
</evidence>
<dbReference type="PANTHER" id="PTHR24174">
    <property type="entry name" value="ANKYRIN REPEAT AND STERILE ALPHA MOTIF DOMAIN-CONTAINING PROTEIN 1"/>
    <property type="match status" value="1"/>
</dbReference>
<gene>
    <name evidence="5" type="ORF">RDWZM_004960</name>
</gene>
<dbReference type="SUPFAM" id="SSF47769">
    <property type="entry name" value="SAM/Pointed domain"/>
    <property type="match status" value="2"/>
</dbReference>
<feature type="compositionally biased region" description="Polar residues" evidence="3">
    <location>
        <begin position="38"/>
        <end position="50"/>
    </location>
</feature>
<evidence type="ECO:0000256" key="3">
    <source>
        <dbReference type="SAM" id="MobiDB-lite"/>
    </source>
</evidence>
<dbReference type="PROSITE" id="PS50105">
    <property type="entry name" value="SAM_DOMAIN"/>
    <property type="match status" value="2"/>
</dbReference>
<dbReference type="CDD" id="cd09498">
    <property type="entry name" value="SAM_caskin1_2_repeat2"/>
    <property type="match status" value="1"/>
</dbReference>
<feature type="region of interest" description="Disordered" evidence="3">
    <location>
        <begin position="537"/>
        <end position="569"/>
    </location>
</feature>
<evidence type="ECO:0000313" key="5">
    <source>
        <dbReference type="EMBL" id="KAJ6219148.1"/>
    </source>
</evidence>
<dbReference type="InterPro" id="IPR035498">
    <property type="entry name" value="Caskin1/2_SAM_2"/>
</dbReference>
<protein>
    <recommendedName>
        <fullName evidence="4">SAM domain-containing protein</fullName>
    </recommendedName>
</protein>
<sequence>MAIFSNTVNGINRNSPSRASIKVVLPPVIPAQGTSCLQQPNVPGSNRQLEQSQPPQPPQQQQHFYDANNYYNTKPSMQQIPEQSTISMFTEDSQSSIDVERISPGSLIDQYKYNRYSSSSLDSGRGSDSIKDSEIIHNWLQKIKMGKFEKNFIDSAYDMGTIARMTPQDLIAIGITDPKSRSILTTEIQKLNMPESLPSFKPDSLEEWLKLLNLHCYYGSLCQQGYSTIDRVMELTWEDLEDVGINKLGHQKKILLAIKKVKSLKSKPIGNSNQPVDNESIYSSSSVCNDVKALPNQSKETLPTLIPPQYHPTIMSNVPATHTLPYQDVPIKMYANSPTHLDHHHPVETFTFIANHNQMPSVVMNPKPQMQTFQQMSEMDRMMTPHCMPVPNLAFPEMAINTYYQHPNQAQAMFGRGRSLESLEYTESNNYGNYSYQNVNPNSLAYKPSYQYSNGDIYGGLNRPFVDANAVRNSTFNMININQQYANQPYEIDGTATLNRPKNLIKNKPIAKIVASARQSDVYDNFDTTSLKSNESIEFKMSQGSDTSSETGSIYSTLKKKPPPPPKRVNSVRMVNSGANSPSQHRTTEPAAQFHDQIYSNQPFGIMNNDVQGYRSLTNDDVFASCVKSLTNKFSEMNSLASKDDDQLHETSTFSTMTTTIGNNTHTLPMNRKELNRIENCIEGVNVSSSSSTESMPFANDNIGTIRQKNSLFLQQALKFGDGSHKMSSSSSSSSSATSSPMFCKNVSLPNSNLNSPMAANVSNPVFHTTNIDNQDGTKTITKSDSRQNVVDSLEDIEIMLANLKTQLDSI</sequence>
<dbReference type="InterPro" id="IPR001660">
    <property type="entry name" value="SAM"/>
</dbReference>
<name>A0A9Q0M5S0_BLOTA</name>
<dbReference type="Pfam" id="PF00536">
    <property type="entry name" value="SAM_1"/>
    <property type="match status" value="1"/>
</dbReference>